<keyword evidence="5" id="KW-0804">Transcription</keyword>
<dbReference type="PANTHER" id="PTHR43133">
    <property type="entry name" value="RNA POLYMERASE ECF-TYPE SIGMA FACTO"/>
    <property type="match status" value="1"/>
</dbReference>
<keyword evidence="2" id="KW-0805">Transcription regulation</keyword>
<dbReference type="Gene3D" id="1.10.1740.10">
    <property type="match status" value="1"/>
</dbReference>
<keyword evidence="3" id="KW-0731">Sigma factor</keyword>
<dbReference type="GO" id="GO:0006352">
    <property type="term" value="P:DNA-templated transcription initiation"/>
    <property type="evidence" value="ECO:0007669"/>
    <property type="project" value="InterPro"/>
</dbReference>
<evidence type="ECO:0000313" key="8">
    <source>
        <dbReference type="EMBL" id="EHP46508.1"/>
    </source>
</evidence>
<evidence type="ECO:0000256" key="3">
    <source>
        <dbReference type="ARBA" id="ARBA00023082"/>
    </source>
</evidence>
<dbReference type="InterPro" id="IPR013249">
    <property type="entry name" value="RNA_pol_sigma70_r4_t2"/>
</dbReference>
<evidence type="ECO:0000259" key="7">
    <source>
        <dbReference type="Pfam" id="PF08281"/>
    </source>
</evidence>
<keyword evidence="9" id="KW-1185">Reference proteome</keyword>
<dbReference type="GO" id="GO:0003677">
    <property type="term" value="F:DNA binding"/>
    <property type="evidence" value="ECO:0007669"/>
    <property type="project" value="UniProtKB-KW"/>
</dbReference>
<dbReference type="Pfam" id="PF08281">
    <property type="entry name" value="Sigma70_r4_2"/>
    <property type="match status" value="1"/>
</dbReference>
<dbReference type="InterPro" id="IPR036388">
    <property type="entry name" value="WH-like_DNA-bd_sf"/>
</dbReference>
<dbReference type="InterPro" id="IPR007627">
    <property type="entry name" value="RNA_pol_sigma70_r2"/>
</dbReference>
<comment type="similarity">
    <text evidence="1">Belongs to the sigma-70 factor family. ECF subfamily.</text>
</comment>
<dbReference type="Proteomes" id="UP000004892">
    <property type="component" value="Unassembled WGS sequence"/>
</dbReference>
<reference evidence="8 9" key="1">
    <citation type="submission" date="2012-01" db="EMBL/GenBank/DDBJ databases">
        <title>The Genome Sequence of Odoribacter laneus YIT 12061.</title>
        <authorList>
            <consortium name="The Broad Institute Genome Sequencing Platform"/>
            <person name="Earl A."/>
            <person name="Ward D."/>
            <person name="Feldgarden M."/>
            <person name="Gevers D."/>
            <person name="Morotomi M."/>
            <person name="Young S.K."/>
            <person name="Zeng Q."/>
            <person name="Gargeya S."/>
            <person name="Fitzgerald M."/>
            <person name="Haas B."/>
            <person name="Abouelleil A."/>
            <person name="Alvarado L."/>
            <person name="Arachchi H.M."/>
            <person name="Berlin A."/>
            <person name="Chapman S.B."/>
            <person name="Gearin G."/>
            <person name="Goldberg J."/>
            <person name="Griggs A."/>
            <person name="Gujja S."/>
            <person name="Hansen M."/>
            <person name="Heiman D."/>
            <person name="Howarth C."/>
            <person name="Larimer J."/>
            <person name="Lui A."/>
            <person name="MacDonald P.J.P."/>
            <person name="McCowen C."/>
            <person name="Montmayeur A."/>
            <person name="Murphy C."/>
            <person name="Neiman D."/>
            <person name="Pearson M."/>
            <person name="Priest M."/>
            <person name="Roberts A."/>
            <person name="Saif S."/>
            <person name="Shea T."/>
            <person name="Sisk P."/>
            <person name="Stolte C."/>
            <person name="Sykes S."/>
            <person name="Wortman J."/>
            <person name="Nusbaum C."/>
            <person name="Birren B."/>
        </authorList>
    </citation>
    <scope>NUCLEOTIDE SEQUENCE [LARGE SCALE GENOMIC DNA]</scope>
    <source>
        <strain evidence="8 9">YIT 12061</strain>
    </source>
</reference>
<dbReference type="HOGENOM" id="CLU_047691_4_4_10"/>
<dbReference type="GeneID" id="98069678"/>
<evidence type="ECO:0000256" key="2">
    <source>
        <dbReference type="ARBA" id="ARBA00023015"/>
    </source>
</evidence>
<dbReference type="Gene3D" id="1.10.10.10">
    <property type="entry name" value="Winged helix-like DNA-binding domain superfamily/Winged helix DNA-binding domain"/>
    <property type="match status" value="1"/>
</dbReference>
<feature type="domain" description="RNA polymerase sigma-70 region 2" evidence="6">
    <location>
        <begin position="14"/>
        <end position="74"/>
    </location>
</feature>
<dbReference type="AlphaFoldDB" id="H1DI96"/>
<dbReference type="InterPro" id="IPR039425">
    <property type="entry name" value="RNA_pol_sigma-70-like"/>
</dbReference>
<dbReference type="SUPFAM" id="SSF88946">
    <property type="entry name" value="Sigma2 domain of RNA polymerase sigma factors"/>
    <property type="match status" value="1"/>
</dbReference>
<evidence type="ECO:0000256" key="5">
    <source>
        <dbReference type="ARBA" id="ARBA00023163"/>
    </source>
</evidence>
<evidence type="ECO:0000256" key="4">
    <source>
        <dbReference type="ARBA" id="ARBA00023125"/>
    </source>
</evidence>
<dbReference type="STRING" id="742817.HMPREF9449_02125"/>
<dbReference type="GO" id="GO:0016987">
    <property type="term" value="F:sigma factor activity"/>
    <property type="evidence" value="ECO:0007669"/>
    <property type="project" value="UniProtKB-KW"/>
</dbReference>
<dbReference type="SUPFAM" id="SSF88659">
    <property type="entry name" value="Sigma3 and sigma4 domains of RNA polymerase sigma factors"/>
    <property type="match status" value="1"/>
</dbReference>
<evidence type="ECO:0000256" key="1">
    <source>
        <dbReference type="ARBA" id="ARBA00010641"/>
    </source>
</evidence>
<evidence type="ECO:0000313" key="9">
    <source>
        <dbReference type="Proteomes" id="UP000004892"/>
    </source>
</evidence>
<comment type="caution">
    <text evidence="8">The sequence shown here is derived from an EMBL/GenBank/DDBJ whole genome shotgun (WGS) entry which is preliminary data.</text>
</comment>
<dbReference type="PATRIC" id="fig|742817.3.peg.2274"/>
<dbReference type="InterPro" id="IPR013324">
    <property type="entry name" value="RNA_pol_sigma_r3/r4-like"/>
</dbReference>
<evidence type="ECO:0000259" key="6">
    <source>
        <dbReference type="Pfam" id="PF04542"/>
    </source>
</evidence>
<dbReference type="RefSeq" id="WP_009137272.1">
    <property type="nucleotide sequence ID" value="NZ_JH594596.1"/>
</dbReference>
<dbReference type="eggNOG" id="COG1595">
    <property type="taxonomic scope" value="Bacteria"/>
</dbReference>
<dbReference type="NCBIfam" id="TIGR02937">
    <property type="entry name" value="sigma70-ECF"/>
    <property type="match status" value="1"/>
</dbReference>
<gene>
    <name evidence="8" type="ORF">HMPREF9449_02125</name>
</gene>
<dbReference type="EMBL" id="ADMC01000025">
    <property type="protein sequence ID" value="EHP46508.1"/>
    <property type="molecule type" value="Genomic_DNA"/>
</dbReference>
<protein>
    <submittedName>
        <fullName evidence="8">Sigma-70 family RNA polymerase sigma factor</fullName>
    </submittedName>
</protein>
<proteinExistence type="inferred from homology"/>
<dbReference type="CDD" id="cd06171">
    <property type="entry name" value="Sigma70_r4"/>
    <property type="match status" value="1"/>
</dbReference>
<dbReference type="Pfam" id="PF04542">
    <property type="entry name" value="Sigma70_r2"/>
    <property type="match status" value="1"/>
</dbReference>
<sequence>MTEHEFNESILPLAQHIYDFAANLTGNRTDAADITQDVLFKLWNSRNELSKIKNLRAWALKITRNLYYDTVKKYKPLYNEAQMFLHEQGASDLMTTIDNQETAALVRQIIETLPDTQREVILLREVEELEYDEIAQITGLGLNNIRTILSRARSRVKELLVKKYKISKYD</sequence>
<keyword evidence="4" id="KW-0238">DNA-binding</keyword>
<dbReference type="InterPro" id="IPR013325">
    <property type="entry name" value="RNA_pol_sigma_r2"/>
</dbReference>
<accession>H1DI96</accession>
<dbReference type="PANTHER" id="PTHR43133:SF8">
    <property type="entry name" value="RNA POLYMERASE SIGMA FACTOR HI_1459-RELATED"/>
    <property type="match status" value="1"/>
</dbReference>
<feature type="domain" description="RNA polymerase sigma factor 70 region 4 type 2" evidence="7">
    <location>
        <begin position="105"/>
        <end position="155"/>
    </location>
</feature>
<name>H1DI96_9BACT</name>
<organism evidence="8 9">
    <name type="scientific">Odoribacter laneus YIT 12061</name>
    <dbReference type="NCBI Taxonomy" id="742817"/>
    <lineage>
        <taxon>Bacteria</taxon>
        <taxon>Pseudomonadati</taxon>
        <taxon>Bacteroidota</taxon>
        <taxon>Bacteroidia</taxon>
        <taxon>Bacteroidales</taxon>
        <taxon>Odoribacteraceae</taxon>
        <taxon>Odoribacter</taxon>
    </lineage>
</organism>
<dbReference type="InterPro" id="IPR014284">
    <property type="entry name" value="RNA_pol_sigma-70_dom"/>
</dbReference>